<evidence type="ECO:0000313" key="3">
    <source>
        <dbReference type="Proteomes" id="UP001142400"/>
    </source>
</evidence>
<feature type="region of interest" description="Disordered" evidence="1">
    <location>
        <begin position="97"/>
        <end position="164"/>
    </location>
</feature>
<dbReference type="AlphaFoldDB" id="A0A9X2RV88"/>
<protein>
    <submittedName>
        <fullName evidence="2">Uncharacterized protein</fullName>
    </submittedName>
</protein>
<dbReference type="RefSeq" id="WP_257633062.1">
    <property type="nucleotide sequence ID" value="NZ_JANIIC010000030.1"/>
</dbReference>
<keyword evidence="3" id="KW-1185">Reference proteome</keyword>
<accession>A0A9X2RV88</accession>
<evidence type="ECO:0000256" key="1">
    <source>
        <dbReference type="SAM" id="MobiDB-lite"/>
    </source>
</evidence>
<reference evidence="2" key="1">
    <citation type="submission" date="2022-06" db="EMBL/GenBank/DDBJ databases">
        <title>WGS of actinobacteria.</title>
        <authorList>
            <person name="Thawai C."/>
        </authorList>
    </citation>
    <scope>NUCLEOTIDE SEQUENCE</scope>
    <source>
        <strain evidence="2">DSM 42010</strain>
    </source>
</reference>
<sequence>MRWKDAFGDAMEELKAIRKQLERLDDPTVGLTALHGDLTQSRLKILELIQGGITGLREENREVRRRQDRMISDLNDTRSELRQLLDLVGVLRPLAPAEGAGEKSGDGAQTHPEETAPPEPGVDAGYGSAAPAAAQPPVSSDTDSPGGTMEDTERRPQPEAGSQDQDLALKNAIEAAYRGTGTSAAQPSAPTPQASAGVEDPRIAHGVLLLKAAGVASAELITHRDTWEWLAALAVGHSHFRIPPAVDVENIKEGRVLTVLSGRSLIALLIELWNTRSTATPLEGDWALAMTSYNRIAAELANVAGQGESIRIVLDDGLPRAADG</sequence>
<name>A0A9X2RV88_STRMQ</name>
<dbReference type="Proteomes" id="UP001142400">
    <property type="component" value="Unassembled WGS sequence"/>
</dbReference>
<evidence type="ECO:0000313" key="2">
    <source>
        <dbReference type="EMBL" id="MCQ8832211.1"/>
    </source>
</evidence>
<proteinExistence type="predicted"/>
<dbReference type="EMBL" id="JANIIC010000030">
    <property type="protein sequence ID" value="MCQ8832211.1"/>
    <property type="molecule type" value="Genomic_DNA"/>
</dbReference>
<gene>
    <name evidence="2" type="ORF">NQU54_24905</name>
</gene>
<organism evidence="2 3">
    <name type="scientific">Streptomyces malaysiensis subsp. samsunensis</name>
    <dbReference type="NCBI Taxonomy" id="459658"/>
    <lineage>
        <taxon>Bacteria</taxon>
        <taxon>Bacillati</taxon>
        <taxon>Actinomycetota</taxon>
        <taxon>Actinomycetes</taxon>
        <taxon>Kitasatosporales</taxon>
        <taxon>Streptomycetaceae</taxon>
        <taxon>Streptomyces</taxon>
        <taxon>Streptomyces violaceusniger group</taxon>
    </lineage>
</organism>
<comment type="caution">
    <text evidence="2">The sequence shown here is derived from an EMBL/GenBank/DDBJ whole genome shotgun (WGS) entry which is preliminary data.</text>
</comment>